<reference evidence="2" key="1">
    <citation type="submission" date="2011-11" db="EMBL/GenBank/DDBJ databases">
        <title>Complete sequence of Paenibacillus terrae HPL-003.</title>
        <authorList>
            <person name="Shin S.H."/>
            <person name="Kim S."/>
            <person name="Kim J.Y."/>
        </authorList>
    </citation>
    <scope>NUCLEOTIDE SEQUENCE [LARGE SCALE GENOMIC DNA]</scope>
    <source>
        <strain evidence="2">HPL-003</strain>
    </source>
</reference>
<proteinExistence type="predicted"/>
<gene>
    <name evidence="1" type="ordered locus">HPL003_23935</name>
</gene>
<dbReference type="Proteomes" id="UP000005876">
    <property type="component" value="Chromosome"/>
</dbReference>
<reference evidence="1 2" key="3">
    <citation type="journal article" date="2012" name="J. Bacteriol.">
        <title>Genome Sequence of Paenibacillus terrae HPL-003, a Xylanase-Producing Bacterium Isolated from Soil Found in Forest Residue.</title>
        <authorList>
            <person name="Shin S.H."/>
            <person name="Kim S."/>
            <person name="Kim J.Y."/>
            <person name="Song H.Y."/>
            <person name="Cho S.J."/>
            <person name="Kim D.R."/>
            <person name="Lee K.I."/>
            <person name="Lim H.K."/>
            <person name="Park N.J."/>
            <person name="Hwang I.T."/>
            <person name="Yang K.S."/>
        </authorList>
    </citation>
    <scope>NUCLEOTIDE SEQUENCE [LARGE SCALE GENOMIC DNA]</scope>
    <source>
        <strain evidence="1 2">HPL-003</strain>
    </source>
</reference>
<accession>G7VSL5</accession>
<dbReference type="EMBL" id="CP003107">
    <property type="protein sequence ID" value="AET61505.1"/>
    <property type="molecule type" value="Genomic_DNA"/>
</dbReference>
<dbReference type="AlphaFoldDB" id="G7VSL5"/>
<evidence type="ECO:0000313" key="1">
    <source>
        <dbReference type="EMBL" id="AET61505.1"/>
    </source>
</evidence>
<evidence type="ECO:0000313" key="2">
    <source>
        <dbReference type="Proteomes" id="UP000005876"/>
    </source>
</evidence>
<organism evidence="1 2">
    <name type="scientific">Paenibacillus terrae (strain HPL-003)</name>
    <dbReference type="NCBI Taxonomy" id="985665"/>
    <lineage>
        <taxon>Bacteria</taxon>
        <taxon>Bacillati</taxon>
        <taxon>Bacillota</taxon>
        <taxon>Bacilli</taxon>
        <taxon>Bacillales</taxon>
        <taxon>Paenibacillaceae</taxon>
        <taxon>Paenibacillus</taxon>
    </lineage>
</organism>
<protein>
    <submittedName>
        <fullName evidence="1">Uncharacterized protein</fullName>
    </submittedName>
</protein>
<reference key="2">
    <citation type="submission" date="2011-11" db="EMBL/GenBank/DDBJ databases">
        <authorList>
            <person name="Shin S.H."/>
            <person name="Kim S."/>
            <person name="Kim J.Y."/>
        </authorList>
    </citation>
    <scope>NUCLEOTIDE SEQUENCE</scope>
    <source>
        <strain>HPL-003</strain>
    </source>
</reference>
<dbReference type="KEGG" id="pta:HPL003_23935"/>
<dbReference type="RefSeq" id="WP_014282197.1">
    <property type="nucleotide sequence ID" value="NC_016641.1"/>
</dbReference>
<name>G7VSL5_PAETH</name>
<sequence length="53" mass="6285">MLSNGVNQYHTVISYADGITITFGDSVSRRYIRLNADRIAEDERKRRRKEKRK</sequence>
<dbReference type="HOGENOM" id="CLU_3082672_0_0_9"/>
<dbReference type="STRING" id="985665.HPL003_23935"/>